<evidence type="ECO:0000259" key="2">
    <source>
        <dbReference type="Pfam" id="PF21741"/>
    </source>
</evidence>
<evidence type="ECO:0000313" key="4">
    <source>
        <dbReference type="Proteomes" id="UP001595711"/>
    </source>
</evidence>
<comment type="caution">
    <text evidence="3">The sequence shown here is derived from an EMBL/GenBank/DDBJ whole genome shotgun (WGS) entry which is preliminary data.</text>
</comment>
<name>A0ABV7VIP3_9PROT</name>
<dbReference type="EMBL" id="JBHRYJ010000004">
    <property type="protein sequence ID" value="MFC3677358.1"/>
    <property type="molecule type" value="Genomic_DNA"/>
</dbReference>
<accession>A0ABV7VIP3</accession>
<keyword evidence="4" id="KW-1185">Reference proteome</keyword>
<feature type="transmembrane region" description="Helical" evidence="1">
    <location>
        <begin position="67"/>
        <end position="89"/>
    </location>
</feature>
<keyword evidence="1" id="KW-0472">Membrane</keyword>
<feature type="domain" description="DUF6867" evidence="2">
    <location>
        <begin position="8"/>
        <end position="111"/>
    </location>
</feature>
<organism evidence="3 4">
    <name type="scientific">Ferrovibrio xuzhouensis</name>
    <dbReference type="NCBI Taxonomy" id="1576914"/>
    <lineage>
        <taxon>Bacteria</taxon>
        <taxon>Pseudomonadati</taxon>
        <taxon>Pseudomonadota</taxon>
        <taxon>Alphaproteobacteria</taxon>
        <taxon>Rhodospirillales</taxon>
        <taxon>Rhodospirillaceae</taxon>
        <taxon>Ferrovibrio</taxon>
    </lineage>
</organism>
<protein>
    <submittedName>
        <fullName evidence="3">DUF6867 family protein</fullName>
    </submittedName>
</protein>
<dbReference type="Proteomes" id="UP001595711">
    <property type="component" value="Unassembled WGS sequence"/>
</dbReference>
<dbReference type="Pfam" id="PF21741">
    <property type="entry name" value="DUF6867"/>
    <property type="match status" value="1"/>
</dbReference>
<proteinExistence type="predicted"/>
<dbReference type="RefSeq" id="WP_379728896.1">
    <property type="nucleotide sequence ID" value="NZ_JBHRYJ010000004.1"/>
</dbReference>
<keyword evidence="1" id="KW-0812">Transmembrane</keyword>
<dbReference type="InterPro" id="IPR049201">
    <property type="entry name" value="DUF6867"/>
</dbReference>
<gene>
    <name evidence="3" type="ORF">ACFOOQ_17525</name>
</gene>
<evidence type="ECO:0000256" key="1">
    <source>
        <dbReference type="SAM" id="Phobius"/>
    </source>
</evidence>
<reference evidence="4" key="1">
    <citation type="journal article" date="2019" name="Int. J. Syst. Evol. Microbiol.">
        <title>The Global Catalogue of Microorganisms (GCM) 10K type strain sequencing project: providing services to taxonomists for standard genome sequencing and annotation.</title>
        <authorList>
            <consortium name="The Broad Institute Genomics Platform"/>
            <consortium name="The Broad Institute Genome Sequencing Center for Infectious Disease"/>
            <person name="Wu L."/>
            <person name="Ma J."/>
        </authorList>
    </citation>
    <scope>NUCLEOTIDE SEQUENCE [LARGE SCALE GENOMIC DNA]</scope>
    <source>
        <strain evidence="4">KCTC 42182</strain>
    </source>
</reference>
<evidence type="ECO:0000313" key="3">
    <source>
        <dbReference type="EMBL" id="MFC3677358.1"/>
    </source>
</evidence>
<keyword evidence="1" id="KW-1133">Transmembrane helix</keyword>
<sequence length="116" mass="12712">MNAVLGESIGVFIGLTLVLTGGCAFLMGQAIANTWRPWWQLVPYSILLGATNRFLSFALFGEPLLAVVPYIVAVAVVLGFAGFGFRLTLADLMVHQYPWLYRRHGLLGWRATGPDT</sequence>
<feature type="transmembrane region" description="Helical" evidence="1">
    <location>
        <begin position="12"/>
        <end position="32"/>
    </location>
</feature>